<dbReference type="Gene3D" id="4.10.400.10">
    <property type="entry name" value="Low-density Lipoprotein Receptor"/>
    <property type="match status" value="2"/>
</dbReference>
<reference evidence="6" key="3">
    <citation type="submission" date="2023-05" db="EMBL/GenBank/DDBJ databases">
        <authorList>
            <person name="Smith C.H."/>
        </authorList>
    </citation>
    <scope>NUCLEOTIDE SEQUENCE</scope>
    <source>
        <strain evidence="6">CHS0354</strain>
        <tissue evidence="6">Mantle</tissue>
    </source>
</reference>
<feature type="disulfide bond" evidence="4">
    <location>
        <begin position="135"/>
        <end position="150"/>
    </location>
</feature>
<dbReference type="AlphaFoldDB" id="A0AAE0RTS2"/>
<dbReference type="Proteomes" id="UP001195483">
    <property type="component" value="Unassembled WGS sequence"/>
</dbReference>
<feature type="disulfide bond" evidence="3">
    <location>
        <begin position="158"/>
        <end position="185"/>
    </location>
</feature>
<dbReference type="InterPro" id="IPR000859">
    <property type="entry name" value="CUB_dom"/>
</dbReference>
<dbReference type="InterPro" id="IPR036055">
    <property type="entry name" value="LDL_receptor-like_sf"/>
</dbReference>
<dbReference type="SUPFAM" id="SSF49854">
    <property type="entry name" value="Spermadhesin, CUB domain"/>
    <property type="match status" value="2"/>
</dbReference>
<dbReference type="SUPFAM" id="SSF57424">
    <property type="entry name" value="LDL receptor-like module"/>
    <property type="match status" value="2"/>
</dbReference>
<gene>
    <name evidence="6" type="ORF">CHS0354_028286</name>
</gene>
<dbReference type="Pfam" id="PF00431">
    <property type="entry name" value="CUB"/>
    <property type="match status" value="2"/>
</dbReference>
<dbReference type="PANTHER" id="PTHR24251">
    <property type="entry name" value="OVOCHYMASE-RELATED"/>
    <property type="match status" value="1"/>
</dbReference>
<dbReference type="PRINTS" id="PR00261">
    <property type="entry name" value="LDLRECEPTOR"/>
</dbReference>
<dbReference type="InterPro" id="IPR002172">
    <property type="entry name" value="LDrepeatLR_classA_rpt"/>
</dbReference>
<sequence>MLRCSFDFLVAYDGQNKQANELGRFCGKTFAGVSSTGNQMYLEFVTDDSDQFGGFQLIVTFTNNIVVTCPSSKFLCENGHCIDQTYLCDGDDDCGDDSDETGSCPSTPPGGKVGCKASEYVCPTDHSCIPKEWLCDGDSDCSDDTDEINCVVTQSSNCGQMVYTGEHGFITSPNYPHNYDNNEHCIWVIAVPGDLAIQLHFLDTFDLEEDPSCSYDKINIFSSDRSIHKGPFCGSTSPGTLSFPTNNITVEFVTDDSDPYRGFRLEYTAVTKS</sequence>
<feature type="disulfide bond" evidence="4">
    <location>
        <begin position="76"/>
        <end position="94"/>
    </location>
</feature>
<dbReference type="FunFam" id="2.60.120.290:FF:000013">
    <property type="entry name" value="Membrane frizzled-related protein"/>
    <property type="match status" value="1"/>
</dbReference>
<evidence type="ECO:0000259" key="5">
    <source>
        <dbReference type="PROSITE" id="PS01180"/>
    </source>
</evidence>
<evidence type="ECO:0000313" key="6">
    <source>
        <dbReference type="EMBL" id="KAK3579476.1"/>
    </source>
</evidence>
<dbReference type="Pfam" id="PF00057">
    <property type="entry name" value="Ldl_recept_a"/>
    <property type="match status" value="2"/>
</dbReference>
<dbReference type="PROSITE" id="PS50068">
    <property type="entry name" value="LDLRA_2"/>
    <property type="match status" value="2"/>
</dbReference>
<dbReference type="InterPro" id="IPR035914">
    <property type="entry name" value="Sperma_CUB_dom_sf"/>
</dbReference>
<dbReference type="EMBL" id="JAEAOA010001694">
    <property type="protein sequence ID" value="KAK3579476.1"/>
    <property type="molecule type" value="Genomic_DNA"/>
</dbReference>
<dbReference type="FunFam" id="4.10.400.10:FF:000011">
    <property type="entry name" value="Low-density lipoprotein receptor-related protein 1"/>
    <property type="match status" value="1"/>
</dbReference>
<dbReference type="Gene3D" id="2.60.120.290">
    <property type="entry name" value="Spermadhesin, CUB domain"/>
    <property type="match status" value="2"/>
</dbReference>
<reference evidence="6" key="2">
    <citation type="journal article" date="2021" name="Genome Biol. Evol.">
        <title>Developing a high-quality reference genome for a parasitic bivalve with doubly uniparental inheritance (Bivalvia: Unionida).</title>
        <authorList>
            <person name="Smith C.H."/>
        </authorList>
    </citation>
    <scope>NUCLEOTIDE SEQUENCE</scope>
    <source>
        <strain evidence="6">CHS0354</strain>
        <tissue evidence="6">Mantle</tissue>
    </source>
</reference>
<evidence type="ECO:0000256" key="4">
    <source>
        <dbReference type="PROSITE-ProRule" id="PRU00124"/>
    </source>
</evidence>
<dbReference type="InterPro" id="IPR023415">
    <property type="entry name" value="LDLR_class-A_CS"/>
</dbReference>
<dbReference type="SMART" id="SM00192">
    <property type="entry name" value="LDLa"/>
    <property type="match status" value="2"/>
</dbReference>
<proteinExistence type="predicted"/>
<feature type="domain" description="CUB" evidence="5">
    <location>
        <begin position="158"/>
        <end position="270"/>
    </location>
</feature>
<comment type="caution">
    <text evidence="4">Lacks conserved residue(s) required for the propagation of feature annotation.</text>
</comment>
<accession>A0AAE0RTS2</accession>
<dbReference type="PANTHER" id="PTHR24251:SF30">
    <property type="entry name" value="MEMBRANE FRIZZLED-RELATED PROTEIN"/>
    <property type="match status" value="1"/>
</dbReference>
<feature type="domain" description="CUB" evidence="5">
    <location>
        <begin position="1"/>
        <end position="62"/>
    </location>
</feature>
<dbReference type="PROSITE" id="PS01209">
    <property type="entry name" value="LDLRA_1"/>
    <property type="match status" value="2"/>
</dbReference>
<dbReference type="CDD" id="cd00041">
    <property type="entry name" value="CUB"/>
    <property type="match status" value="2"/>
</dbReference>
<keyword evidence="2 4" id="KW-1015">Disulfide bond</keyword>
<evidence type="ECO:0000256" key="3">
    <source>
        <dbReference type="PROSITE-ProRule" id="PRU00059"/>
    </source>
</evidence>
<evidence type="ECO:0000256" key="2">
    <source>
        <dbReference type="ARBA" id="ARBA00023157"/>
    </source>
</evidence>
<evidence type="ECO:0000256" key="1">
    <source>
        <dbReference type="ARBA" id="ARBA00022737"/>
    </source>
</evidence>
<keyword evidence="7" id="KW-1185">Reference proteome</keyword>
<dbReference type="PROSITE" id="PS01180">
    <property type="entry name" value="CUB"/>
    <property type="match status" value="2"/>
</dbReference>
<feature type="disulfide bond" evidence="4">
    <location>
        <begin position="69"/>
        <end position="81"/>
    </location>
</feature>
<protein>
    <recommendedName>
        <fullName evidence="5">CUB domain-containing protein</fullName>
    </recommendedName>
</protein>
<dbReference type="SMART" id="SM00042">
    <property type="entry name" value="CUB"/>
    <property type="match status" value="1"/>
</dbReference>
<comment type="caution">
    <text evidence="6">The sequence shown here is derived from an EMBL/GenBank/DDBJ whole genome shotgun (WGS) entry which is preliminary data.</text>
</comment>
<name>A0AAE0RTS2_9BIVA</name>
<keyword evidence="1" id="KW-0677">Repeat</keyword>
<evidence type="ECO:0000313" key="7">
    <source>
        <dbReference type="Proteomes" id="UP001195483"/>
    </source>
</evidence>
<organism evidence="6 7">
    <name type="scientific">Potamilus streckersoni</name>
    <dbReference type="NCBI Taxonomy" id="2493646"/>
    <lineage>
        <taxon>Eukaryota</taxon>
        <taxon>Metazoa</taxon>
        <taxon>Spiralia</taxon>
        <taxon>Lophotrochozoa</taxon>
        <taxon>Mollusca</taxon>
        <taxon>Bivalvia</taxon>
        <taxon>Autobranchia</taxon>
        <taxon>Heteroconchia</taxon>
        <taxon>Palaeoheterodonta</taxon>
        <taxon>Unionida</taxon>
        <taxon>Unionoidea</taxon>
        <taxon>Unionidae</taxon>
        <taxon>Ambleminae</taxon>
        <taxon>Lampsilini</taxon>
        <taxon>Potamilus</taxon>
    </lineage>
</organism>
<reference evidence="6" key="1">
    <citation type="journal article" date="2021" name="Genome Biol. Evol.">
        <title>A High-Quality Reference Genome for a Parasitic Bivalve with Doubly Uniparental Inheritance (Bivalvia: Unionida).</title>
        <authorList>
            <person name="Smith C.H."/>
        </authorList>
    </citation>
    <scope>NUCLEOTIDE SEQUENCE</scope>
    <source>
        <strain evidence="6">CHS0354</strain>
    </source>
</reference>